<evidence type="ECO:0000313" key="2">
    <source>
        <dbReference type="EMBL" id="MBU4632438.1"/>
    </source>
</evidence>
<evidence type="ECO:0000313" key="3">
    <source>
        <dbReference type="Proteomes" id="UP000787568"/>
    </source>
</evidence>
<reference evidence="2" key="1">
    <citation type="submission" date="2020-12" db="EMBL/GenBank/DDBJ databases">
        <title>Generalized mutagenesis with transposon Tn5. A laboratory procedure for the identification of genes responsible for a bacterial phenotype and its regulation, illustrated with phenazine production in Pseudomonas chlororaphis.</title>
        <authorList>
            <person name="Muzio F."/>
            <person name="Sobrero P."/>
            <person name="Agaras B."/>
            <person name="Valverde C."/>
        </authorList>
    </citation>
    <scope>NUCLEOTIDE SEQUENCE</scope>
    <source>
        <strain evidence="2">SMMP3</strain>
    </source>
</reference>
<comment type="caution">
    <text evidence="2">The sequence shown here is derived from an EMBL/GenBank/DDBJ whole genome shotgun (WGS) entry which is preliminary data.</text>
</comment>
<dbReference type="AlphaFoldDB" id="A0AAJ1E225"/>
<dbReference type="RefSeq" id="WP_124299874.1">
    <property type="nucleotide sequence ID" value="NZ_CP027715.1"/>
</dbReference>
<feature type="transmembrane region" description="Helical" evidence="1">
    <location>
        <begin position="92"/>
        <end position="114"/>
    </location>
</feature>
<dbReference type="EMBL" id="JAEEFW010000002">
    <property type="protein sequence ID" value="MBU4632438.1"/>
    <property type="molecule type" value="Genomic_DNA"/>
</dbReference>
<keyword evidence="1" id="KW-0472">Membrane</keyword>
<name>A0AAJ1E225_9PSED</name>
<evidence type="ECO:0008006" key="4">
    <source>
        <dbReference type="Google" id="ProtNLM"/>
    </source>
</evidence>
<proteinExistence type="predicted"/>
<keyword evidence="1" id="KW-1133">Transmembrane helix</keyword>
<feature type="transmembrane region" description="Helical" evidence="1">
    <location>
        <begin position="20"/>
        <end position="39"/>
    </location>
</feature>
<protein>
    <recommendedName>
        <fullName evidence="4">Transmembrane protein</fullName>
    </recommendedName>
</protein>
<evidence type="ECO:0000256" key="1">
    <source>
        <dbReference type="SAM" id="Phobius"/>
    </source>
</evidence>
<dbReference type="Proteomes" id="UP000787568">
    <property type="component" value="Unassembled WGS sequence"/>
</dbReference>
<accession>A0AAJ1E225</accession>
<gene>
    <name evidence="2" type="ORF">I8747_06370</name>
</gene>
<feature type="transmembrane region" description="Helical" evidence="1">
    <location>
        <begin position="59"/>
        <end position="77"/>
    </location>
</feature>
<keyword evidence="1" id="KW-0812">Transmembrane</keyword>
<organism evidence="2 3">
    <name type="scientific">Pseudomonas chlororaphis subsp. aurantiaca</name>
    <dbReference type="NCBI Taxonomy" id="86192"/>
    <lineage>
        <taxon>Bacteria</taxon>
        <taxon>Pseudomonadati</taxon>
        <taxon>Pseudomonadota</taxon>
        <taxon>Gammaproteobacteria</taxon>
        <taxon>Pseudomonadales</taxon>
        <taxon>Pseudomonadaceae</taxon>
        <taxon>Pseudomonas</taxon>
    </lineage>
</organism>
<sequence length="253" mass="27786">MNAKVEDIVKNQDKTAKSTIPWGMIGSIILAITAPFFYLNGKAYHDGYLGYFKLEPSMFPLDTSATFVTAVVAWFHAMTSGLKGGMEFIGQHWLWASVACVAIILVFGCINYLLTRLTNSINRKRLAENKSRAPAQNPSLLKELGKCVLYIFIPSYGIFCAMFFISFILMTTITPFVFVGQKSAANDLQDGFKDSPLVTVTDPTGTKGAYRVMQCSTAFCALYADGKAIAVPVATLNWVVSDLSEKLPKAQIE</sequence>
<feature type="transmembrane region" description="Helical" evidence="1">
    <location>
        <begin position="147"/>
        <end position="170"/>
    </location>
</feature>